<gene>
    <name evidence="3" type="ORF">NBR_LOCUS15181</name>
</gene>
<feature type="signal peptide" evidence="1">
    <location>
        <begin position="1"/>
        <end position="18"/>
    </location>
</feature>
<dbReference type="Proteomes" id="UP000271162">
    <property type="component" value="Unassembled WGS sequence"/>
</dbReference>
<dbReference type="SMART" id="SM01411">
    <property type="entry name" value="Ephrin_rec_like"/>
    <property type="match status" value="2"/>
</dbReference>
<proteinExistence type="predicted"/>
<dbReference type="PANTHER" id="PTHR24046:SF5">
    <property type="entry name" value="EGF-LIKE DOMAIN-CONTAINING PROTEIN"/>
    <property type="match status" value="1"/>
</dbReference>
<dbReference type="SUPFAM" id="SSF57184">
    <property type="entry name" value="Growth factor receptor domain"/>
    <property type="match status" value="1"/>
</dbReference>
<evidence type="ECO:0000313" key="5">
    <source>
        <dbReference type="WBParaSite" id="NBR_0001518001-mRNA-1"/>
    </source>
</evidence>
<reference evidence="3 4" key="2">
    <citation type="submission" date="2018-11" db="EMBL/GenBank/DDBJ databases">
        <authorList>
            <consortium name="Pathogen Informatics"/>
        </authorList>
    </citation>
    <scope>NUCLEOTIDE SEQUENCE [LARGE SCALE GENOMIC DNA]</scope>
</reference>
<dbReference type="STRING" id="27835.A0A158R276"/>
<keyword evidence="1" id="KW-0732">Signal</keyword>
<dbReference type="WBParaSite" id="NBR_0001518001-mRNA-1">
    <property type="protein sequence ID" value="NBR_0001518001-mRNA-1"/>
    <property type="gene ID" value="NBR_0001518001"/>
</dbReference>
<dbReference type="GO" id="GO:0005615">
    <property type="term" value="C:extracellular space"/>
    <property type="evidence" value="ECO:0007669"/>
    <property type="project" value="TreeGrafter"/>
</dbReference>
<organism evidence="5">
    <name type="scientific">Nippostrongylus brasiliensis</name>
    <name type="common">Rat hookworm</name>
    <dbReference type="NCBI Taxonomy" id="27835"/>
    <lineage>
        <taxon>Eukaryota</taxon>
        <taxon>Metazoa</taxon>
        <taxon>Ecdysozoa</taxon>
        <taxon>Nematoda</taxon>
        <taxon>Chromadorea</taxon>
        <taxon>Rhabditida</taxon>
        <taxon>Rhabditina</taxon>
        <taxon>Rhabditomorpha</taxon>
        <taxon>Strongyloidea</taxon>
        <taxon>Heligmosomidae</taxon>
        <taxon>Nippostrongylus</taxon>
    </lineage>
</organism>
<dbReference type="Gene3D" id="2.10.50.10">
    <property type="entry name" value="Tumor Necrosis Factor Receptor, subunit A, domain 2"/>
    <property type="match status" value="2"/>
</dbReference>
<dbReference type="InterPro" id="IPR009030">
    <property type="entry name" value="Growth_fac_rcpt_cys_sf"/>
</dbReference>
<feature type="chain" id="PRO_5043135828" evidence="1">
    <location>
        <begin position="19"/>
        <end position="340"/>
    </location>
</feature>
<dbReference type="Pfam" id="PF07699">
    <property type="entry name" value="Ephrin_rec_like"/>
    <property type="match status" value="2"/>
</dbReference>
<feature type="domain" description="Tyrosine-protein kinase ephrin type A/B receptor-like" evidence="2">
    <location>
        <begin position="204"/>
        <end position="242"/>
    </location>
</feature>
<evidence type="ECO:0000259" key="2">
    <source>
        <dbReference type="Pfam" id="PF07699"/>
    </source>
</evidence>
<sequence>MLLSALLVLLAFYADSFATAKDDDPIVPAVRVVRLQVDYPEAKVQDVQRIHKWNSLMRNSVIASLRFINKHWTICGSGPNGERPANDCGKAQITGEIVSDNHYRINVTFISERDPIKNVKVDSTSTVYAVSQIGLKGGIFQYTNALKALGKPSPKLEFDEAYFCYKGAVLVDGDKCRKEFRRLRDEPIVEQKCADGWQRSADGSRCEQCPLGSFKSKDDAVCMLCPTGMTTLNKGTKLLSECRIKTCYPGTFLNLTTTQCSPCDYGLYMDEYDGRICKLCPVSTTTYQTGSNTITQCLSTNQCKSGAHTCHWLAACMDLPDDDHKPRCDSEFSNSTSFLM</sequence>
<name>A0A158R276_NIPBR</name>
<dbReference type="InterPro" id="IPR052071">
    <property type="entry name" value="SCUB_EGF-like_domain"/>
</dbReference>
<dbReference type="InterPro" id="IPR011641">
    <property type="entry name" value="Tyr-kin_ephrin_A/B_rcpt-like"/>
</dbReference>
<reference evidence="5" key="1">
    <citation type="submission" date="2016-04" db="UniProtKB">
        <authorList>
            <consortium name="WormBaseParasite"/>
        </authorList>
    </citation>
    <scope>IDENTIFICATION</scope>
</reference>
<dbReference type="EMBL" id="UYSL01021628">
    <property type="protein sequence ID" value="VDL78775.1"/>
    <property type="molecule type" value="Genomic_DNA"/>
</dbReference>
<evidence type="ECO:0000313" key="3">
    <source>
        <dbReference type="EMBL" id="VDL78775.1"/>
    </source>
</evidence>
<dbReference type="GO" id="GO:0009986">
    <property type="term" value="C:cell surface"/>
    <property type="evidence" value="ECO:0007669"/>
    <property type="project" value="TreeGrafter"/>
</dbReference>
<evidence type="ECO:0000313" key="4">
    <source>
        <dbReference type="Proteomes" id="UP000271162"/>
    </source>
</evidence>
<evidence type="ECO:0000256" key="1">
    <source>
        <dbReference type="SAM" id="SignalP"/>
    </source>
</evidence>
<dbReference type="AlphaFoldDB" id="A0A158R276"/>
<dbReference type="PANTHER" id="PTHR24046">
    <property type="entry name" value="SIGNAL PEPTIDE, CUB AND EGF-LIKE DOMAIN-CONTAINING"/>
    <property type="match status" value="1"/>
</dbReference>
<dbReference type="GO" id="GO:0007165">
    <property type="term" value="P:signal transduction"/>
    <property type="evidence" value="ECO:0007669"/>
    <property type="project" value="TreeGrafter"/>
</dbReference>
<keyword evidence="4" id="KW-1185">Reference proteome</keyword>
<feature type="domain" description="Tyrosine-protein kinase ephrin type A/B receptor-like" evidence="2">
    <location>
        <begin position="250"/>
        <end position="297"/>
    </location>
</feature>
<protein>
    <submittedName>
        <fullName evidence="5">Ephrin_rec_like domain-containing protein</fullName>
    </submittedName>
</protein>
<accession>A0A158R276</accession>